<evidence type="ECO:0000313" key="1">
    <source>
        <dbReference type="EMBL" id="HEN16834.1"/>
    </source>
</evidence>
<dbReference type="SUPFAM" id="SSF53335">
    <property type="entry name" value="S-adenosyl-L-methionine-dependent methyltransferases"/>
    <property type="match status" value="1"/>
</dbReference>
<dbReference type="EMBL" id="DSOK01000422">
    <property type="protein sequence ID" value="HEN16834.1"/>
    <property type="molecule type" value="Genomic_DNA"/>
</dbReference>
<reference evidence="1" key="1">
    <citation type="journal article" date="2020" name="mSystems">
        <title>Genome- and Community-Level Interaction Insights into Carbon Utilization and Element Cycling Functions of Hydrothermarchaeota in Hydrothermal Sediment.</title>
        <authorList>
            <person name="Zhou Z."/>
            <person name="Liu Y."/>
            <person name="Xu W."/>
            <person name="Pan J."/>
            <person name="Luo Z.H."/>
            <person name="Li M."/>
        </authorList>
    </citation>
    <scope>NUCLEOTIDE SEQUENCE [LARGE SCALE GENOMIC DNA]</scope>
    <source>
        <strain evidence="1">SpSt-339</strain>
    </source>
</reference>
<sequence>MSLTHQPTGSSDADRDLPRRLWRQLLLRSSVQVGGTALVIGTQPLTAAERLCEFGLDVLALCHDPAAVMTGRLRCPAAEFQPFDPTRAWGLSAQAYDLALVLDTEPCPANLLSREARLVTASVLSALKPGGRLLWRHESRPEAPHHSGCWFRHLACFPGEIDVQSVSVPWWPLSAWHPVRRRETTLVEFTIPAAAVSPAEWRHCVDTGLLTDRRSCCAGAVESAIECRVRAA</sequence>
<accession>A0A7C2P1Z1</accession>
<evidence type="ECO:0008006" key="2">
    <source>
        <dbReference type="Google" id="ProtNLM"/>
    </source>
</evidence>
<gene>
    <name evidence="1" type="ORF">ENQ76_15340</name>
</gene>
<name>A0A7C2P1Z1_9PLAN</name>
<proteinExistence type="predicted"/>
<dbReference type="AlphaFoldDB" id="A0A7C2P1Z1"/>
<organism evidence="1">
    <name type="scientific">Schlesneria paludicola</name>
    <dbReference type="NCBI Taxonomy" id="360056"/>
    <lineage>
        <taxon>Bacteria</taxon>
        <taxon>Pseudomonadati</taxon>
        <taxon>Planctomycetota</taxon>
        <taxon>Planctomycetia</taxon>
        <taxon>Planctomycetales</taxon>
        <taxon>Planctomycetaceae</taxon>
        <taxon>Schlesneria</taxon>
    </lineage>
</organism>
<protein>
    <recommendedName>
        <fullName evidence="2">Class I SAM-dependent methyltransferase</fullName>
    </recommendedName>
</protein>
<comment type="caution">
    <text evidence="1">The sequence shown here is derived from an EMBL/GenBank/DDBJ whole genome shotgun (WGS) entry which is preliminary data.</text>
</comment>
<dbReference type="InterPro" id="IPR029063">
    <property type="entry name" value="SAM-dependent_MTases_sf"/>
</dbReference>
<dbReference type="Gene3D" id="3.40.50.150">
    <property type="entry name" value="Vaccinia Virus protein VP39"/>
    <property type="match status" value="1"/>
</dbReference>